<keyword evidence="5 8" id="KW-0143">Chaperone</keyword>
<feature type="binding site" evidence="8">
    <location>
        <position position="151"/>
    </location>
    <ligand>
        <name>Zn(2+)</name>
        <dbReference type="ChEBI" id="CHEBI:29105"/>
        <label>1</label>
    </ligand>
</feature>
<dbReference type="GO" id="GO:0005737">
    <property type="term" value="C:cytoplasm"/>
    <property type="evidence" value="ECO:0007669"/>
    <property type="project" value="UniProtKB-SubCell"/>
</dbReference>
<evidence type="ECO:0000256" key="6">
    <source>
        <dbReference type="ARBA" id="ARBA00061004"/>
    </source>
</evidence>
<dbReference type="GO" id="GO:0005524">
    <property type="term" value="F:ATP binding"/>
    <property type="evidence" value="ECO:0007669"/>
    <property type="project" value="InterPro"/>
</dbReference>
<comment type="similarity">
    <text evidence="6 8">Belongs to the DnaJ family.</text>
</comment>
<feature type="binding site" evidence="8">
    <location>
        <position position="211"/>
    </location>
    <ligand>
        <name>Zn(2+)</name>
        <dbReference type="ChEBI" id="CHEBI:29105"/>
        <label>1</label>
    </ligand>
</feature>
<evidence type="ECO:0000256" key="2">
    <source>
        <dbReference type="ARBA" id="ARBA00022737"/>
    </source>
</evidence>
<comment type="function">
    <text evidence="8">Participates actively in the response to hyperosmotic and heat shock by preventing the aggregation of stress-denatured proteins and by disaggregating proteins, also in an autonomous, DnaK-independent fashion. Unfolded proteins bind initially to DnaJ; upon interaction with the DnaJ-bound protein, DnaK hydrolyzes its bound ATP, resulting in the formation of a stable complex. GrpE releases ADP from DnaK; ATP binding to DnaK triggers the release of the substrate protein, thus completing the reaction cycle. Several rounds of ATP-dependent interactions between DnaJ, DnaK and GrpE are required for fully efficient folding. Also involved, together with DnaK and GrpE, in the DNA replication of plasmids through activation of initiation proteins.</text>
</comment>
<dbReference type="RefSeq" id="WP_013048820.1">
    <property type="nucleotide sequence ID" value="NC_014011.1"/>
</dbReference>
<dbReference type="InterPro" id="IPR008971">
    <property type="entry name" value="HSP40/DnaJ_pept-bd"/>
</dbReference>
<reference evidence="12 13" key="1">
    <citation type="journal article" date="2010" name="Stand. Genomic Sci.">
        <title>Complete genome sequence of Aminobacterium colombiense type strain (ALA-1).</title>
        <authorList>
            <person name="Chertkov O."/>
            <person name="Sikorski J."/>
            <person name="Brambilla E."/>
            <person name="Lapidus A."/>
            <person name="Copeland A."/>
            <person name="Glavina Del Rio T."/>
            <person name="Nolan M."/>
            <person name="Lucas S."/>
            <person name="Tice H."/>
            <person name="Cheng J.F."/>
            <person name="Han C."/>
            <person name="Detter J.C."/>
            <person name="Bruce D."/>
            <person name="Tapia R."/>
            <person name="Goodwin L."/>
            <person name="Pitluck S."/>
            <person name="Liolios K."/>
            <person name="Ivanova N."/>
            <person name="Mavromatis K."/>
            <person name="Ovchinnikova G."/>
            <person name="Pati A."/>
            <person name="Chen A."/>
            <person name="Palaniappan K."/>
            <person name="Land M."/>
            <person name="Hauser L."/>
            <person name="Chang Y.J."/>
            <person name="Jeffries C.D."/>
            <person name="Spring S."/>
            <person name="Rohde M."/>
            <person name="Goker M."/>
            <person name="Bristow J."/>
            <person name="Eisen J.A."/>
            <person name="Markowitz V."/>
            <person name="Hugenholtz P."/>
            <person name="Kyrpides N.C."/>
            <person name="Klenk H.P."/>
        </authorList>
    </citation>
    <scope>NUCLEOTIDE SEQUENCE [LARGE SCALE GENOMIC DNA]</scope>
    <source>
        <strain evidence="13">DSM 12261 / ALA-1</strain>
    </source>
</reference>
<organism evidence="12 13">
    <name type="scientific">Aminobacterium colombiense (strain DSM 12261 / ALA-1)</name>
    <dbReference type="NCBI Taxonomy" id="572547"/>
    <lineage>
        <taxon>Bacteria</taxon>
        <taxon>Thermotogati</taxon>
        <taxon>Synergistota</taxon>
        <taxon>Synergistia</taxon>
        <taxon>Synergistales</taxon>
        <taxon>Aminobacteriaceae</taxon>
        <taxon>Aminobacterium</taxon>
    </lineage>
</organism>
<dbReference type="PANTHER" id="PTHR43096:SF10">
    <property type="entry name" value="CHAPERONE PROTEIN DNAJ A6, CHLOROPLASTIC"/>
    <property type="match status" value="1"/>
</dbReference>
<dbReference type="Proteomes" id="UP000002366">
    <property type="component" value="Chromosome"/>
</dbReference>
<evidence type="ECO:0000313" key="13">
    <source>
        <dbReference type="Proteomes" id="UP000002366"/>
    </source>
</evidence>
<dbReference type="SMART" id="SM00271">
    <property type="entry name" value="DnaJ"/>
    <property type="match status" value="1"/>
</dbReference>
<dbReference type="CDD" id="cd10719">
    <property type="entry name" value="DnaJ_zf"/>
    <property type="match status" value="1"/>
</dbReference>
<dbReference type="InterPro" id="IPR001623">
    <property type="entry name" value="DnaJ_domain"/>
</dbReference>
<dbReference type="AlphaFoldDB" id="D5EG75"/>
<feature type="domain" description="CR-type" evidence="11">
    <location>
        <begin position="138"/>
        <end position="220"/>
    </location>
</feature>
<feature type="repeat" description="CXXCXGXG motif" evidence="8">
    <location>
        <begin position="151"/>
        <end position="158"/>
    </location>
</feature>
<dbReference type="Pfam" id="PF01556">
    <property type="entry name" value="DnaJ_C"/>
    <property type="match status" value="1"/>
</dbReference>
<keyword evidence="8" id="KW-0346">Stress response</keyword>
<evidence type="ECO:0000256" key="1">
    <source>
        <dbReference type="ARBA" id="ARBA00022723"/>
    </source>
</evidence>
<dbReference type="OrthoDB" id="9779889at2"/>
<feature type="binding site" evidence="8">
    <location>
        <position position="194"/>
    </location>
    <ligand>
        <name>Zn(2+)</name>
        <dbReference type="ChEBI" id="CHEBI:29105"/>
        <label>2</label>
    </ligand>
</feature>
<feature type="repeat" description="CXXCXGXG motif" evidence="8">
    <location>
        <begin position="168"/>
        <end position="175"/>
    </location>
</feature>
<comment type="domain">
    <text evidence="8">The J domain is necessary and sufficient to stimulate DnaK ATPase activity. Zinc center 1 plays an important role in the autonomous, DnaK-independent chaperone activity of DnaJ. Zinc center 2 is essential for interaction with DnaK and for DnaJ activity.</text>
</comment>
<dbReference type="FunFam" id="2.60.260.20:FF:000005">
    <property type="entry name" value="Chaperone protein dnaJ 1, mitochondrial"/>
    <property type="match status" value="1"/>
</dbReference>
<dbReference type="NCBIfam" id="NF008035">
    <property type="entry name" value="PRK10767.1"/>
    <property type="match status" value="1"/>
</dbReference>
<evidence type="ECO:0000259" key="11">
    <source>
        <dbReference type="PROSITE" id="PS51188"/>
    </source>
</evidence>
<feature type="binding site" evidence="8">
    <location>
        <position position="197"/>
    </location>
    <ligand>
        <name>Zn(2+)</name>
        <dbReference type="ChEBI" id="CHEBI:29105"/>
        <label>2</label>
    </ligand>
</feature>
<dbReference type="SUPFAM" id="SSF49493">
    <property type="entry name" value="HSP40/DnaJ peptide-binding domain"/>
    <property type="match status" value="2"/>
</dbReference>
<feature type="zinc finger region" description="CR-type" evidence="9">
    <location>
        <begin position="138"/>
        <end position="220"/>
    </location>
</feature>
<dbReference type="PROSITE" id="PS00636">
    <property type="entry name" value="DNAJ_1"/>
    <property type="match status" value="1"/>
</dbReference>
<dbReference type="GO" id="GO:0008270">
    <property type="term" value="F:zinc ion binding"/>
    <property type="evidence" value="ECO:0007669"/>
    <property type="project" value="UniProtKB-UniRule"/>
</dbReference>
<keyword evidence="1 8" id="KW-0479">Metal-binding</keyword>
<feature type="binding site" evidence="8">
    <location>
        <position position="171"/>
    </location>
    <ligand>
        <name>Zn(2+)</name>
        <dbReference type="ChEBI" id="CHEBI:29105"/>
        <label>2</label>
    </ligand>
</feature>
<accession>D5EG75</accession>
<sequence>MPSPGTQEDLYEILGVPRDASSADIKKAYRQLVRKYHPDANPGNADAEEKFKKINMAYEVLSDSQKRAQYDQFGTVGDMPPGGSPFDGFGGMGDVFGDLFENIFGGGMGRRRADPRAPRQGADLEMRVTISLKDAALGLDHEVEIPRWDNCARCNGSGAEPGTSPERCSRCGGTGQVEIRQQTPFGQFVSVSPCPECGGSGQFIRNKCSSCNGQGRTRNLHRVKVKIPAGVDVGTRLRIHGEGEAGINGGPPGDLYLVVNIEDHPVFKRDGSDLHKKEAIAFPTAALGGMIRLETLIDGVEELEVPSGTQPGKVFRIRGKGMPRLRGGRGRGDLFIHVTVEVPTRLTEKQKALIEGLAKEMELEVKDEGLFSKFRNLFGS</sequence>
<dbReference type="SUPFAM" id="SSF46565">
    <property type="entry name" value="Chaperone J-domain"/>
    <property type="match status" value="1"/>
</dbReference>
<dbReference type="KEGG" id="aco:Amico_1440"/>
<comment type="cofactor">
    <cofactor evidence="8">
        <name>Zn(2+)</name>
        <dbReference type="ChEBI" id="CHEBI:29105"/>
    </cofactor>
    <text evidence="8">Binds 2 Zn(2+) ions per monomer.</text>
</comment>
<evidence type="ECO:0000256" key="3">
    <source>
        <dbReference type="ARBA" id="ARBA00022771"/>
    </source>
</evidence>
<comment type="subcellular location">
    <subcellularLocation>
        <location evidence="8">Cytoplasm</location>
    </subcellularLocation>
</comment>
<dbReference type="HOGENOM" id="CLU_017633_0_7_0"/>
<evidence type="ECO:0000256" key="5">
    <source>
        <dbReference type="ARBA" id="ARBA00023186"/>
    </source>
</evidence>
<dbReference type="HAMAP" id="MF_01152">
    <property type="entry name" value="DnaJ"/>
    <property type="match status" value="1"/>
</dbReference>
<keyword evidence="8" id="KW-0235">DNA replication</keyword>
<keyword evidence="4 8" id="KW-0862">Zinc</keyword>
<evidence type="ECO:0000256" key="7">
    <source>
        <dbReference type="ARBA" id="ARBA00067609"/>
    </source>
</evidence>
<dbReference type="Gene3D" id="2.60.260.20">
    <property type="entry name" value="Urease metallochaperone UreE, N-terminal domain"/>
    <property type="match status" value="2"/>
</dbReference>
<dbReference type="PRINTS" id="PR00625">
    <property type="entry name" value="JDOMAIN"/>
</dbReference>
<dbReference type="Gene3D" id="2.10.230.10">
    <property type="entry name" value="Heat shock protein DnaJ, cysteine-rich domain"/>
    <property type="match status" value="1"/>
</dbReference>
<comment type="subunit">
    <text evidence="8">Homodimer.</text>
</comment>
<dbReference type="InterPro" id="IPR018253">
    <property type="entry name" value="DnaJ_domain_CS"/>
</dbReference>
<dbReference type="InterPro" id="IPR012724">
    <property type="entry name" value="DnaJ"/>
</dbReference>
<feature type="domain" description="J" evidence="10">
    <location>
        <begin position="9"/>
        <end position="74"/>
    </location>
</feature>
<dbReference type="CDD" id="cd10747">
    <property type="entry name" value="DnaJ_C"/>
    <property type="match status" value="1"/>
</dbReference>
<protein>
    <recommendedName>
        <fullName evidence="7 8">Chaperone protein DnaJ</fullName>
    </recommendedName>
</protein>
<name>D5EG75_AMICL</name>
<dbReference type="PROSITE" id="PS50076">
    <property type="entry name" value="DNAJ_2"/>
    <property type="match status" value="1"/>
</dbReference>
<dbReference type="CDD" id="cd06257">
    <property type="entry name" value="DnaJ"/>
    <property type="match status" value="1"/>
</dbReference>
<dbReference type="EMBL" id="CP001997">
    <property type="protein sequence ID" value="ADE57557.1"/>
    <property type="molecule type" value="Genomic_DNA"/>
</dbReference>
<gene>
    <name evidence="8" type="primary">dnaJ</name>
    <name evidence="12" type="ordered locus">Amico_1440</name>
</gene>
<keyword evidence="2 8" id="KW-0677">Repeat</keyword>
<evidence type="ECO:0000259" key="10">
    <source>
        <dbReference type="PROSITE" id="PS50076"/>
    </source>
</evidence>
<proteinExistence type="inferred from homology"/>
<dbReference type="PROSITE" id="PS51188">
    <property type="entry name" value="ZF_CR"/>
    <property type="match status" value="1"/>
</dbReference>
<feature type="binding site" evidence="8">
    <location>
        <position position="154"/>
    </location>
    <ligand>
        <name>Zn(2+)</name>
        <dbReference type="ChEBI" id="CHEBI:29105"/>
        <label>1</label>
    </ligand>
</feature>
<dbReference type="GO" id="GO:0009408">
    <property type="term" value="P:response to heat"/>
    <property type="evidence" value="ECO:0007669"/>
    <property type="project" value="InterPro"/>
</dbReference>
<feature type="binding site" evidence="8">
    <location>
        <position position="168"/>
    </location>
    <ligand>
        <name>Zn(2+)</name>
        <dbReference type="ChEBI" id="CHEBI:29105"/>
        <label>2</label>
    </ligand>
</feature>
<evidence type="ECO:0000313" key="12">
    <source>
        <dbReference type="EMBL" id="ADE57557.1"/>
    </source>
</evidence>
<feature type="repeat" description="CXXCXGXG motif" evidence="8">
    <location>
        <begin position="194"/>
        <end position="201"/>
    </location>
</feature>
<keyword evidence="3 8" id="KW-0863">Zinc-finger</keyword>
<dbReference type="NCBIfam" id="TIGR02349">
    <property type="entry name" value="DnaJ_bact"/>
    <property type="match status" value="1"/>
</dbReference>
<dbReference type="InterPro" id="IPR001305">
    <property type="entry name" value="HSP_DnaJ_Cys-rich_dom"/>
</dbReference>
<keyword evidence="13" id="KW-1185">Reference proteome</keyword>
<dbReference type="GO" id="GO:0042026">
    <property type="term" value="P:protein refolding"/>
    <property type="evidence" value="ECO:0007669"/>
    <property type="project" value="TreeGrafter"/>
</dbReference>
<keyword evidence="8" id="KW-0963">Cytoplasm</keyword>
<dbReference type="GO" id="GO:0051082">
    <property type="term" value="F:unfolded protein binding"/>
    <property type="evidence" value="ECO:0007669"/>
    <property type="project" value="UniProtKB-UniRule"/>
</dbReference>
<evidence type="ECO:0000256" key="9">
    <source>
        <dbReference type="PROSITE-ProRule" id="PRU00546"/>
    </source>
</evidence>
<evidence type="ECO:0000256" key="4">
    <source>
        <dbReference type="ARBA" id="ARBA00022833"/>
    </source>
</evidence>
<dbReference type="InterPro" id="IPR002939">
    <property type="entry name" value="DnaJ_C"/>
</dbReference>
<dbReference type="Gene3D" id="1.10.287.110">
    <property type="entry name" value="DnaJ domain"/>
    <property type="match status" value="1"/>
</dbReference>
<dbReference type="Pfam" id="PF00226">
    <property type="entry name" value="DnaJ"/>
    <property type="match status" value="1"/>
</dbReference>
<dbReference type="InterPro" id="IPR036869">
    <property type="entry name" value="J_dom_sf"/>
</dbReference>
<dbReference type="FunFam" id="2.10.230.10:FF:000002">
    <property type="entry name" value="Molecular chaperone DnaJ"/>
    <property type="match status" value="1"/>
</dbReference>
<feature type="binding site" evidence="8">
    <location>
        <position position="208"/>
    </location>
    <ligand>
        <name>Zn(2+)</name>
        <dbReference type="ChEBI" id="CHEBI:29105"/>
        <label>1</label>
    </ligand>
</feature>
<dbReference type="GO" id="GO:0031072">
    <property type="term" value="F:heat shock protein binding"/>
    <property type="evidence" value="ECO:0007669"/>
    <property type="project" value="InterPro"/>
</dbReference>
<dbReference type="GO" id="GO:0006260">
    <property type="term" value="P:DNA replication"/>
    <property type="evidence" value="ECO:0007669"/>
    <property type="project" value="UniProtKB-KW"/>
</dbReference>
<feature type="repeat" description="CXXCXGXG motif" evidence="8">
    <location>
        <begin position="208"/>
        <end position="215"/>
    </location>
</feature>
<dbReference type="PANTHER" id="PTHR43096">
    <property type="entry name" value="DNAJ HOMOLOG 1, MITOCHONDRIAL-RELATED"/>
    <property type="match status" value="1"/>
</dbReference>
<evidence type="ECO:0000256" key="8">
    <source>
        <dbReference type="HAMAP-Rule" id="MF_01152"/>
    </source>
</evidence>
<dbReference type="InterPro" id="IPR036410">
    <property type="entry name" value="HSP_DnaJ_Cys-rich_dom_sf"/>
</dbReference>
<dbReference type="eggNOG" id="COG0484">
    <property type="taxonomic scope" value="Bacteria"/>
</dbReference>
<dbReference type="SUPFAM" id="SSF57938">
    <property type="entry name" value="DnaJ/Hsp40 cysteine-rich domain"/>
    <property type="match status" value="1"/>
</dbReference>
<dbReference type="STRING" id="572547.Amico_1440"/>